<evidence type="ECO:0000313" key="2">
    <source>
        <dbReference type="Proteomes" id="UP000682877"/>
    </source>
</evidence>
<proteinExistence type="predicted"/>
<gene>
    <name evidence="1" type="ORF">AARE701A_LOCUS17815</name>
</gene>
<dbReference type="AlphaFoldDB" id="A0A8S2AQG9"/>
<dbReference type="Proteomes" id="UP000682877">
    <property type="component" value="Chromosome 7"/>
</dbReference>
<dbReference type="EMBL" id="LR999457">
    <property type="protein sequence ID" value="CAE6162321.1"/>
    <property type="molecule type" value="Genomic_DNA"/>
</dbReference>
<keyword evidence="2" id="KW-1185">Reference proteome</keyword>
<protein>
    <recommendedName>
        <fullName evidence="3">F-box family protein</fullName>
    </recommendedName>
</protein>
<name>A0A8S2AQG9_ARAAE</name>
<evidence type="ECO:0008006" key="3">
    <source>
        <dbReference type="Google" id="ProtNLM"/>
    </source>
</evidence>
<organism evidence="1 2">
    <name type="scientific">Arabidopsis arenosa</name>
    <name type="common">Sand rock-cress</name>
    <name type="synonym">Cardaminopsis arenosa</name>
    <dbReference type="NCBI Taxonomy" id="38785"/>
    <lineage>
        <taxon>Eukaryota</taxon>
        <taxon>Viridiplantae</taxon>
        <taxon>Streptophyta</taxon>
        <taxon>Embryophyta</taxon>
        <taxon>Tracheophyta</taxon>
        <taxon>Spermatophyta</taxon>
        <taxon>Magnoliopsida</taxon>
        <taxon>eudicotyledons</taxon>
        <taxon>Gunneridae</taxon>
        <taxon>Pentapetalae</taxon>
        <taxon>rosids</taxon>
        <taxon>malvids</taxon>
        <taxon>Brassicales</taxon>
        <taxon>Brassicaceae</taxon>
        <taxon>Camelineae</taxon>
        <taxon>Arabidopsis</taxon>
    </lineage>
</organism>
<accession>A0A8S2AQG9</accession>
<sequence>MLHRATEASSSVLRVFHRLGGMEWVQVGMLPPALSHELYGKKGDINCVGGAGNKMLVCFNVSPPEVHCRYFVYDLVAEEWSELPRCVKDGEAMDFVSALSFQPRIEATV</sequence>
<reference evidence="1" key="1">
    <citation type="submission" date="2021-01" db="EMBL/GenBank/DDBJ databases">
        <authorList>
            <person name="Bezrukov I."/>
        </authorList>
    </citation>
    <scope>NUCLEOTIDE SEQUENCE</scope>
</reference>
<evidence type="ECO:0000313" key="1">
    <source>
        <dbReference type="EMBL" id="CAE6162321.1"/>
    </source>
</evidence>